<evidence type="ECO:0008006" key="3">
    <source>
        <dbReference type="Google" id="ProtNLM"/>
    </source>
</evidence>
<dbReference type="EMBL" id="CP031555">
    <property type="protein sequence ID" value="AXO14655.1"/>
    <property type="molecule type" value="Genomic_DNA"/>
</dbReference>
<organism evidence="1 2">
    <name type="scientific">Thalassospira indica</name>
    <dbReference type="NCBI Taxonomy" id="1891279"/>
    <lineage>
        <taxon>Bacteria</taxon>
        <taxon>Pseudomonadati</taxon>
        <taxon>Pseudomonadota</taxon>
        <taxon>Alphaproteobacteria</taxon>
        <taxon>Rhodospirillales</taxon>
        <taxon>Thalassospiraceae</taxon>
        <taxon>Thalassospira</taxon>
    </lineage>
</organism>
<dbReference type="Proteomes" id="UP000256971">
    <property type="component" value="Chromosome"/>
</dbReference>
<accession>A0ABM6XYY3</accession>
<evidence type="ECO:0000313" key="1">
    <source>
        <dbReference type="EMBL" id="AXO14655.1"/>
    </source>
</evidence>
<keyword evidence="2" id="KW-1185">Reference proteome</keyword>
<sequence length="265" mass="30123">MSVYVICNSEMPLYRLPEGAKVIWLNSEKAPKSDEFEIIHGYDFCENPEHVHNYLAGSLGAYVILQLLLEQGEKAPEKTTIWQYRKFVSQTKYGEPTKNYPGMYSVNKGEEVAPVVSDASDFFFPSLLNLGSIINHYASVHHLEDFYKYLICTLETGVLNPKETLQFSNFKFLIPGGIELGTFKTDWWKVAAEKVFRCNLAFVDQFKVKAPDNPVQKRAVAFCSERLGSYFLLMHLSNTNKGNIPMSFMGTMHTVSEGDIYLPGR</sequence>
<name>A0ABM6XYY3_9PROT</name>
<gene>
    <name evidence="1" type="ORF">DY252_10820</name>
</gene>
<dbReference type="RefSeq" id="WP_064789494.1">
    <property type="nucleotide sequence ID" value="NZ_CP031555.1"/>
</dbReference>
<evidence type="ECO:0000313" key="2">
    <source>
        <dbReference type="Proteomes" id="UP000256971"/>
    </source>
</evidence>
<reference evidence="1 2" key="1">
    <citation type="submission" date="2018-08" db="EMBL/GenBank/DDBJ databases">
        <title>Complete genome sequence of type strain Thalassospira indica MCCC 1A01103T, isolated from isolated from deep seawater of the Indian Ocean.</title>
        <authorList>
            <person name="Liu Y."/>
        </authorList>
    </citation>
    <scope>NUCLEOTIDE SEQUENCE [LARGE SCALE GENOMIC DNA]</scope>
    <source>
        <strain evidence="1 2">PB8BT</strain>
    </source>
</reference>
<protein>
    <recommendedName>
        <fullName evidence="3">Beta-lactamase-related domain-containing protein</fullName>
    </recommendedName>
</protein>
<proteinExistence type="predicted"/>